<name>A0ACC0GRC8_9ERIC</name>
<proteinExistence type="predicted"/>
<dbReference type="Proteomes" id="UP001060215">
    <property type="component" value="Chromosome 8"/>
</dbReference>
<evidence type="ECO:0000313" key="2">
    <source>
        <dbReference type="Proteomes" id="UP001060215"/>
    </source>
</evidence>
<reference evidence="1 2" key="1">
    <citation type="journal article" date="2022" name="Plant J.">
        <title>Chromosome-level genome of Camellia lanceoleosa provides a valuable resource for understanding genome evolution and self-incompatibility.</title>
        <authorList>
            <person name="Gong W."/>
            <person name="Xiao S."/>
            <person name="Wang L."/>
            <person name="Liao Z."/>
            <person name="Chang Y."/>
            <person name="Mo W."/>
            <person name="Hu G."/>
            <person name="Li W."/>
            <person name="Zhao G."/>
            <person name="Zhu H."/>
            <person name="Hu X."/>
            <person name="Ji K."/>
            <person name="Xiang X."/>
            <person name="Song Q."/>
            <person name="Yuan D."/>
            <person name="Jin S."/>
            <person name="Zhang L."/>
        </authorList>
    </citation>
    <scope>NUCLEOTIDE SEQUENCE [LARGE SCALE GENOMIC DNA]</scope>
    <source>
        <strain evidence="1">SQ_2022a</strain>
    </source>
</reference>
<keyword evidence="2" id="KW-1185">Reference proteome</keyword>
<dbReference type="EMBL" id="CM045765">
    <property type="protein sequence ID" value="KAI8002066.1"/>
    <property type="molecule type" value="Genomic_DNA"/>
</dbReference>
<organism evidence="1 2">
    <name type="scientific">Camellia lanceoleosa</name>
    <dbReference type="NCBI Taxonomy" id="1840588"/>
    <lineage>
        <taxon>Eukaryota</taxon>
        <taxon>Viridiplantae</taxon>
        <taxon>Streptophyta</taxon>
        <taxon>Embryophyta</taxon>
        <taxon>Tracheophyta</taxon>
        <taxon>Spermatophyta</taxon>
        <taxon>Magnoliopsida</taxon>
        <taxon>eudicotyledons</taxon>
        <taxon>Gunneridae</taxon>
        <taxon>Pentapetalae</taxon>
        <taxon>asterids</taxon>
        <taxon>Ericales</taxon>
        <taxon>Theaceae</taxon>
        <taxon>Camellia</taxon>
    </lineage>
</organism>
<comment type="caution">
    <text evidence="1">The sequence shown here is derived from an EMBL/GenBank/DDBJ whole genome shotgun (WGS) entry which is preliminary data.</text>
</comment>
<evidence type="ECO:0000313" key="1">
    <source>
        <dbReference type="EMBL" id="KAI8002066.1"/>
    </source>
</evidence>
<accession>A0ACC0GRC8</accession>
<protein>
    <submittedName>
        <fullName evidence="1">Uncharacterized protein</fullName>
    </submittedName>
</protein>
<sequence>MKTDSNPSKLNLKKSKTKKIHRVESNHDLSLFKFKSSAVVTLTLFGLLNSLFEGKAVTKLPFVPARIVQKMSHKVLQGNDRTDYSMVWDIRRKMQIHALSGHENTVCSVFTRPTSYFD</sequence>
<gene>
    <name evidence="1" type="ORF">LOK49_LG09G01090</name>
</gene>